<evidence type="ECO:0000259" key="4">
    <source>
        <dbReference type="PROSITE" id="PS50181"/>
    </source>
</evidence>
<feature type="region of interest" description="Disordered" evidence="3">
    <location>
        <begin position="159"/>
        <end position="180"/>
    </location>
</feature>
<proteinExistence type="predicted"/>
<feature type="compositionally biased region" description="Acidic residues" evidence="3">
    <location>
        <begin position="405"/>
        <end position="417"/>
    </location>
</feature>
<dbReference type="InterPro" id="IPR001810">
    <property type="entry name" value="F-box_dom"/>
</dbReference>
<keyword evidence="6" id="KW-1185">Reference proteome</keyword>
<dbReference type="PANTHER" id="PTHR10706:SF130">
    <property type="entry name" value="F-BOX ONLY PROTEIN 31"/>
    <property type="match status" value="1"/>
</dbReference>
<evidence type="ECO:0000313" key="5">
    <source>
        <dbReference type="EMBL" id="WPG98079.1"/>
    </source>
</evidence>
<reference evidence="5 6" key="1">
    <citation type="submission" date="2023-11" db="EMBL/GenBank/DDBJ databases">
        <title>An acidophilic fungus is an integral part of prey digestion in a carnivorous sundew plant.</title>
        <authorList>
            <person name="Tsai I.J."/>
        </authorList>
    </citation>
    <scope>NUCLEOTIDE SEQUENCE [LARGE SCALE GENOMIC DNA]</scope>
    <source>
        <strain evidence="5">169a</strain>
    </source>
</reference>
<dbReference type="InterPro" id="IPR036047">
    <property type="entry name" value="F-box-like_dom_sf"/>
</dbReference>
<dbReference type="Proteomes" id="UP001303373">
    <property type="component" value="Chromosome 1"/>
</dbReference>
<feature type="domain" description="F-box" evidence="4">
    <location>
        <begin position="6"/>
        <end position="52"/>
    </location>
</feature>
<dbReference type="Gene3D" id="1.20.1280.50">
    <property type="match status" value="1"/>
</dbReference>
<dbReference type="InterPro" id="IPR045048">
    <property type="entry name" value="FBXO31/39"/>
</dbReference>
<accession>A0AAQ3R7K7</accession>
<comment type="pathway">
    <text evidence="1">Protein modification; protein ubiquitination.</text>
</comment>
<protein>
    <recommendedName>
        <fullName evidence="4">F-box domain-containing protein</fullName>
    </recommendedName>
</protein>
<feature type="compositionally biased region" description="Polar residues" evidence="3">
    <location>
        <begin position="376"/>
        <end position="388"/>
    </location>
</feature>
<evidence type="ECO:0000313" key="6">
    <source>
        <dbReference type="Proteomes" id="UP001303373"/>
    </source>
</evidence>
<dbReference type="Pfam" id="PF12937">
    <property type="entry name" value="F-box-like"/>
    <property type="match status" value="1"/>
</dbReference>
<dbReference type="EMBL" id="CP138580">
    <property type="protein sequence ID" value="WPG98079.1"/>
    <property type="molecule type" value="Genomic_DNA"/>
</dbReference>
<sequence>MESADVPSLLGLPAEVIYHVLVYCSPFELTNVALVNHRLKAQAYDDRLWQAHINDNLPKPLSTPKPFSSFRSLFIAHHPHWFLPRNQFWFSDSKPHGKLLFSRYNADAGSIEAHTITARKGQRTWEFWEKDSEVMIHNFTPTVSLDLTRPVLMLDVNNVKTDDAPQQNPSDQNRSPSTRYSKEILMEKFADDGLYESFMLCRSLPEEAIGENTQVWPPQRFFADSRTRNESQDGFKSVGHRPNKFDEVSESTFRLRKWVEYSGRRTNPSNMSFTSSANGLAAAFGINSSSSPSRSEPSTMTIRVPEDITTYASLPPALYTPTPEKPWQGIWCGDYSGHGCEFLLVTQPDKDQERPLPSGLSWLQPWFAGEGRRDSLGSNISTSTQGETDYSGAPKASESSSDESANADDEDDEEPIDEGFQVPSDPFEGSSQRVPDNFADNPHEPTGRLEAIKLTGDPNIPRGEYTFIAPDIGRGGLMRVADEPIFRGARVVRSAGHMAGRGFREDSYTPSQLIMISHDTLAQFWEGFGHISYFRRVNLEELSRAYK</sequence>
<dbReference type="AlphaFoldDB" id="A0AAQ3R7K7"/>
<organism evidence="5 6">
    <name type="scientific">Acrodontium crateriforme</name>
    <dbReference type="NCBI Taxonomy" id="150365"/>
    <lineage>
        <taxon>Eukaryota</taxon>
        <taxon>Fungi</taxon>
        <taxon>Dikarya</taxon>
        <taxon>Ascomycota</taxon>
        <taxon>Pezizomycotina</taxon>
        <taxon>Dothideomycetes</taxon>
        <taxon>Dothideomycetidae</taxon>
        <taxon>Mycosphaerellales</taxon>
        <taxon>Teratosphaeriaceae</taxon>
        <taxon>Acrodontium</taxon>
    </lineage>
</organism>
<dbReference type="SUPFAM" id="SSF81383">
    <property type="entry name" value="F-box domain"/>
    <property type="match status" value="1"/>
</dbReference>
<name>A0AAQ3R7K7_9PEZI</name>
<feature type="compositionally biased region" description="Polar residues" evidence="3">
    <location>
        <begin position="164"/>
        <end position="179"/>
    </location>
</feature>
<gene>
    <name evidence="5" type="ORF">R9X50_00086500</name>
</gene>
<dbReference type="Pfam" id="PF12014">
    <property type="entry name" value="Cyclin_D1_bind"/>
    <property type="match status" value="1"/>
</dbReference>
<dbReference type="PROSITE" id="PS50181">
    <property type="entry name" value="FBOX"/>
    <property type="match status" value="1"/>
</dbReference>
<evidence type="ECO:0000256" key="1">
    <source>
        <dbReference type="ARBA" id="ARBA00004906"/>
    </source>
</evidence>
<feature type="region of interest" description="Disordered" evidence="3">
    <location>
        <begin position="373"/>
        <end position="446"/>
    </location>
</feature>
<evidence type="ECO:0000256" key="3">
    <source>
        <dbReference type="SAM" id="MobiDB-lite"/>
    </source>
</evidence>
<dbReference type="PANTHER" id="PTHR10706">
    <property type="entry name" value="F-BOX FAMILY PROTEIN"/>
    <property type="match status" value="1"/>
</dbReference>
<evidence type="ECO:0000256" key="2">
    <source>
        <dbReference type="ARBA" id="ARBA00022786"/>
    </source>
</evidence>
<keyword evidence="2" id="KW-0833">Ubl conjugation pathway</keyword>